<evidence type="ECO:0000259" key="1">
    <source>
        <dbReference type="Pfam" id="PF00148"/>
    </source>
</evidence>
<dbReference type="STRING" id="1860102.ACCAA_50082"/>
<dbReference type="GO" id="GO:0016491">
    <property type="term" value="F:oxidoreductase activity"/>
    <property type="evidence" value="ECO:0007669"/>
    <property type="project" value="InterPro"/>
</dbReference>
<reference evidence="2 3" key="1">
    <citation type="submission" date="2016-06" db="EMBL/GenBank/DDBJ databases">
        <authorList>
            <person name="Kjaerup R.B."/>
            <person name="Dalgaard T.S."/>
            <person name="Juul-Madsen H.R."/>
        </authorList>
    </citation>
    <scope>NUCLEOTIDE SEQUENCE [LARGE SCALE GENOMIC DNA]</scope>
    <source>
        <strain evidence="2">3</strain>
    </source>
</reference>
<dbReference type="PANTHER" id="PTHR42956">
    <property type="entry name" value="NITROGENASE IRON-MOLYBDENUM COFACTOR BIOSYNTHESIS PROTEIN NIFE"/>
    <property type="match status" value="1"/>
</dbReference>
<dbReference type="SUPFAM" id="SSF53807">
    <property type="entry name" value="Helical backbone' metal receptor"/>
    <property type="match status" value="1"/>
</dbReference>
<dbReference type="Pfam" id="PF00148">
    <property type="entry name" value="Oxidored_nitro"/>
    <property type="match status" value="1"/>
</dbReference>
<evidence type="ECO:0000313" key="3">
    <source>
        <dbReference type="Proteomes" id="UP000199169"/>
    </source>
</evidence>
<dbReference type="AlphaFoldDB" id="A0A1A8XTI2"/>
<protein>
    <submittedName>
        <fullName evidence="2">Nitrogenase iron-molybdenum cofactor biosynthesis protein NifE</fullName>
    </submittedName>
</protein>
<sequence length="151" mass="16419">MLLYTGGVKSWSIVSALQDLGMTVVATGTKKSTEEDKARIRELMGESARMIDDGSPTVLLSIYREYRADILIAGGRNLYTALKAPIPFLDINQEREFGYAGYAGYDGMVELARQLALSIESPVWEAVRKPAPWARASGQRTGGVSWEGTGG</sequence>
<dbReference type="EMBL" id="FLQX01000127">
    <property type="protein sequence ID" value="SBT07837.1"/>
    <property type="molecule type" value="Genomic_DNA"/>
</dbReference>
<name>A0A1A8XTI2_9PROT</name>
<accession>A0A1A8XTI2</accession>
<keyword evidence="3" id="KW-1185">Reference proteome</keyword>
<gene>
    <name evidence="2" type="ORF">ACCAA_50082</name>
</gene>
<dbReference type="Gene3D" id="3.40.50.12380">
    <property type="entry name" value="Nitrogenase MoFe cofactor biosynthesis protein NifE, C-terminal"/>
    <property type="match status" value="1"/>
</dbReference>
<evidence type="ECO:0000313" key="2">
    <source>
        <dbReference type="EMBL" id="SBT07837.1"/>
    </source>
</evidence>
<dbReference type="Proteomes" id="UP000199169">
    <property type="component" value="Unassembled WGS sequence"/>
</dbReference>
<proteinExistence type="predicted"/>
<dbReference type="InterPro" id="IPR049939">
    <property type="entry name" value="NifE-like"/>
</dbReference>
<dbReference type="PANTHER" id="PTHR42956:SF1">
    <property type="entry name" value="NITROGENASE IRON-MOLYBDENUM COFACTOR BIOSYNTHESIS PROTEIN NIFE"/>
    <property type="match status" value="1"/>
</dbReference>
<dbReference type="InterPro" id="IPR000510">
    <property type="entry name" value="Nase/OxRdtase_comp1"/>
</dbReference>
<feature type="domain" description="Nitrogenase/oxidoreductase component 1" evidence="1">
    <location>
        <begin position="2"/>
        <end position="116"/>
    </location>
</feature>
<organism evidence="2 3">
    <name type="scientific">Candidatus Accumulibacter aalborgensis</name>
    <dbReference type="NCBI Taxonomy" id="1860102"/>
    <lineage>
        <taxon>Bacteria</taxon>
        <taxon>Pseudomonadati</taxon>
        <taxon>Pseudomonadota</taxon>
        <taxon>Betaproteobacteria</taxon>
        <taxon>Candidatus Accumulibacter</taxon>
    </lineage>
</organism>